<evidence type="ECO:0000313" key="2">
    <source>
        <dbReference type="EMBL" id="MBO8449490.1"/>
    </source>
</evidence>
<dbReference type="EMBL" id="JADIMS010000001">
    <property type="protein sequence ID" value="MBO8449490.1"/>
    <property type="molecule type" value="Genomic_DNA"/>
</dbReference>
<comment type="caution">
    <text evidence="2">The sequence shown here is derived from an EMBL/GenBank/DDBJ whole genome shotgun (WGS) entry which is preliminary data.</text>
</comment>
<dbReference type="Proteomes" id="UP000823616">
    <property type="component" value="Unassembled WGS sequence"/>
</dbReference>
<sequence length="75" mass="8960">MTQEEFYTEALAKLSRIESVFEVLAGSAELRAKETQQQEEFLELQKDELAFRREQLEEERRAYLEEKLRRYGQGS</sequence>
<accession>A0A9D9HCT5</accession>
<evidence type="ECO:0000256" key="1">
    <source>
        <dbReference type="SAM" id="Coils"/>
    </source>
</evidence>
<protein>
    <submittedName>
        <fullName evidence="2">Uncharacterized protein</fullName>
    </submittedName>
</protein>
<proteinExistence type="predicted"/>
<evidence type="ECO:0000313" key="3">
    <source>
        <dbReference type="Proteomes" id="UP000823616"/>
    </source>
</evidence>
<reference evidence="2" key="2">
    <citation type="journal article" date="2021" name="PeerJ">
        <title>Extensive microbial diversity within the chicken gut microbiome revealed by metagenomics and culture.</title>
        <authorList>
            <person name="Gilroy R."/>
            <person name="Ravi A."/>
            <person name="Getino M."/>
            <person name="Pursley I."/>
            <person name="Horton D.L."/>
            <person name="Alikhan N.F."/>
            <person name="Baker D."/>
            <person name="Gharbi K."/>
            <person name="Hall N."/>
            <person name="Watson M."/>
            <person name="Adriaenssens E.M."/>
            <person name="Foster-Nyarko E."/>
            <person name="Jarju S."/>
            <person name="Secka A."/>
            <person name="Antonio M."/>
            <person name="Oren A."/>
            <person name="Chaudhuri R.R."/>
            <person name="La Ragione R."/>
            <person name="Hildebrand F."/>
            <person name="Pallen M.J."/>
        </authorList>
    </citation>
    <scope>NUCLEOTIDE SEQUENCE</scope>
    <source>
        <strain evidence="2">B3-4054</strain>
    </source>
</reference>
<reference evidence="2" key="1">
    <citation type="submission" date="2020-10" db="EMBL/GenBank/DDBJ databases">
        <authorList>
            <person name="Gilroy R."/>
        </authorList>
    </citation>
    <scope>NUCLEOTIDE SEQUENCE</scope>
    <source>
        <strain evidence="2">B3-4054</strain>
    </source>
</reference>
<keyword evidence="1" id="KW-0175">Coiled coil</keyword>
<name>A0A9D9HCT5_9SPIR</name>
<gene>
    <name evidence="2" type="ORF">IAA96_00055</name>
</gene>
<dbReference type="AlphaFoldDB" id="A0A9D9HCT5"/>
<feature type="coiled-coil region" evidence="1">
    <location>
        <begin position="39"/>
        <end position="66"/>
    </location>
</feature>
<organism evidence="2 3">
    <name type="scientific">Candidatus Avitreponema avistercoris</name>
    <dbReference type="NCBI Taxonomy" id="2840705"/>
    <lineage>
        <taxon>Bacteria</taxon>
        <taxon>Pseudomonadati</taxon>
        <taxon>Spirochaetota</taxon>
        <taxon>Spirochaetia</taxon>
        <taxon>Spirochaetales</taxon>
        <taxon>Candidatus Avitreponema</taxon>
    </lineage>
</organism>